<gene>
    <name evidence="15" type="ORF">A1Q1_05494</name>
</gene>
<keyword evidence="6 10" id="KW-0408">Iron</keyword>
<dbReference type="GeneID" id="25989006"/>
<dbReference type="SMART" id="SM01060">
    <property type="entry name" value="Catalase"/>
    <property type="match status" value="1"/>
</dbReference>
<dbReference type="GO" id="GO:0042542">
    <property type="term" value="P:response to hydrogen peroxide"/>
    <property type="evidence" value="ECO:0007669"/>
    <property type="project" value="TreeGrafter"/>
</dbReference>
<sequence>MTPKPKSYDADRQAKGADTVYTASNGAPHPHPYQSQRAGNNGGLLLQDFHLLDLLAHFDRERIPERVVHAKGSGAHGKWVCTDPLDDLCIAGLFKKGAECPITIRFSTVGGESGSSDNARDPRGFAVKFKTEEGNWDFVGNNTPVFFLRDPTKFPHFIHTQKRHPATHLGGGDDATMFWDYLSQNPESAHQVMILMSDRGIPDGFRHMHGYYGHTLKLVKKDGTWVYAQFHLISDQGIKTLTNEEAAQKSPDHGQKDLYEAIERGEYPSWTMKVQIMTPEQAVEAWEKKQINVHDLTHIWPHKDYPLRTIGKITLNENAKNYFAEVEQAAFSPSHMVPGIEPSADPVLQSRLFSYPDTHRHRLGANYHQLPVNQPHTKYEGSSFQRDGPMAFYNQGSRVGYLPSIDPPKFSDKRVDLDKVHGGFAMTAVSYLSQITPADFNAPRNLWEKVFSEGERKRWIDTVSGHMSTVKDKEIIKRQIAIWRECSEDLASRLEKATGVKGYNGIKGMKFNGSVNAMDSNIILANQNYAGGLGNAGPSAKL</sequence>
<dbReference type="Pfam" id="PF00199">
    <property type="entry name" value="Catalase"/>
    <property type="match status" value="1"/>
</dbReference>
<comment type="cofactor">
    <cofactor evidence="10">
        <name>heme</name>
        <dbReference type="ChEBI" id="CHEBI:30413"/>
    </cofactor>
</comment>
<accession>J6F5G8</accession>
<dbReference type="CDD" id="cd08157">
    <property type="entry name" value="catalase_fungal"/>
    <property type="match status" value="1"/>
</dbReference>
<dbReference type="PANTHER" id="PTHR11465">
    <property type="entry name" value="CATALASE"/>
    <property type="match status" value="1"/>
</dbReference>
<evidence type="ECO:0000256" key="12">
    <source>
        <dbReference type="RuleBase" id="RU004142"/>
    </source>
</evidence>
<evidence type="ECO:0000313" key="16">
    <source>
        <dbReference type="Proteomes" id="UP000002748"/>
    </source>
</evidence>
<dbReference type="InterPro" id="IPR011614">
    <property type="entry name" value="Catalase_core"/>
</dbReference>
<dbReference type="EC" id="1.11.1.6" evidence="11"/>
<comment type="similarity">
    <text evidence="1 11">Belongs to the catalase family.</text>
</comment>
<comment type="caution">
    <text evidence="15">The sequence shown here is derived from an EMBL/GenBank/DDBJ whole genome shotgun (WGS) entry which is preliminary data.</text>
</comment>
<feature type="active site" evidence="9">
    <location>
        <position position="141"/>
    </location>
</feature>
<dbReference type="GO" id="GO:0005739">
    <property type="term" value="C:mitochondrion"/>
    <property type="evidence" value="ECO:0007669"/>
    <property type="project" value="TreeGrafter"/>
</dbReference>
<feature type="region of interest" description="Disordered" evidence="13">
    <location>
        <begin position="1"/>
        <end position="39"/>
    </location>
</feature>
<feature type="active site" evidence="9">
    <location>
        <position position="69"/>
    </location>
</feature>
<evidence type="ECO:0000259" key="14">
    <source>
        <dbReference type="SMART" id="SM01060"/>
    </source>
</evidence>
<feature type="binding site" description="axial binding residue" evidence="10">
    <location>
        <position position="355"/>
    </location>
    <ligand>
        <name>heme</name>
        <dbReference type="ChEBI" id="CHEBI:30413"/>
    </ligand>
    <ligandPart>
        <name>Fe</name>
        <dbReference type="ChEBI" id="CHEBI:18248"/>
    </ligandPart>
</feature>
<evidence type="ECO:0000256" key="9">
    <source>
        <dbReference type="PIRSR" id="PIRSR038928-1"/>
    </source>
</evidence>
<dbReference type="GO" id="GO:0020037">
    <property type="term" value="F:heme binding"/>
    <property type="evidence" value="ECO:0007669"/>
    <property type="project" value="InterPro"/>
</dbReference>
<evidence type="ECO:0000256" key="4">
    <source>
        <dbReference type="ARBA" id="ARBA00022723"/>
    </source>
</evidence>
<dbReference type="HOGENOM" id="CLU_010645_2_1_1"/>
<proteinExistence type="inferred from homology"/>
<dbReference type="KEGG" id="tasa:A1Q1_05494"/>
<dbReference type="InterPro" id="IPR002226">
    <property type="entry name" value="Catalase_haem_BS"/>
</dbReference>
<dbReference type="OrthoDB" id="6880011at2759"/>
<keyword evidence="5 11" id="KW-0560">Oxidoreductase</keyword>
<feature type="compositionally biased region" description="Basic and acidic residues" evidence="13">
    <location>
        <begin position="1"/>
        <end position="15"/>
    </location>
</feature>
<dbReference type="InterPro" id="IPR024708">
    <property type="entry name" value="Catalase_AS"/>
</dbReference>
<evidence type="ECO:0000256" key="2">
    <source>
        <dbReference type="ARBA" id="ARBA00022559"/>
    </source>
</evidence>
<dbReference type="InterPro" id="IPR020835">
    <property type="entry name" value="Catalase_sf"/>
</dbReference>
<evidence type="ECO:0000256" key="10">
    <source>
        <dbReference type="PIRSR" id="PIRSR038928-2"/>
    </source>
</evidence>
<dbReference type="SUPFAM" id="SSF56634">
    <property type="entry name" value="Heme-dependent catalase-like"/>
    <property type="match status" value="1"/>
</dbReference>
<dbReference type="FunFam" id="2.40.180.10:FF:000001">
    <property type="entry name" value="Catalase"/>
    <property type="match status" value="1"/>
</dbReference>
<dbReference type="GO" id="GO:0042744">
    <property type="term" value="P:hydrogen peroxide catabolic process"/>
    <property type="evidence" value="ECO:0007669"/>
    <property type="project" value="UniProtKB-KW"/>
</dbReference>
<organism evidence="15 16">
    <name type="scientific">Trichosporon asahii var. asahii (strain ATCC 90039 / CBS 2479 / JCM 2466 / KCTC 7840 / NBRC 103889/ NCYC 2677 / UAMH 7654)</name>
    <name type="common">Yeast</name>
    <dbReference type="NCBI Taxonomy" id="1186058"/>
    <lineage>
        <taxon>Eukaryota</taxon>
        <taxon>Fungi</taxon>
        <taxon>Dikarya</taxon>
        <taxon>Basidiomycota</taxon>
        <taxon>Agaricomycotina</taxon>
        <taxon>Tremellomycetes</taxon>
        <taxon>Trichosporonales</taxon>
        <taxon>Trichosporonaceae</taxon>
        <taxon>Trichosporon</taxon>
    </lineage>
</organism>
<name>J6F5G8_TRIAS</name>
<dbReference type="PANTHER" id="PTHR11465:SF62">
    <property type="entry name" value="CATALASE T"/>
    <property type="match status" value="1"/>
</dbReference>
<protein>
    <recommendedName>
        <fullName evidence="11">Catalase</fullName>
        <ecNumber evidence="11">1.11.1.6</ecNumber>
    </recommendedName>
</protein>
<evidence type="ECO:0000256" key="8">
    <source>
        <dbReference type="ARBA" id="ARBA00044729"/>
    </source>
</evidence>
<dbReference type="InterPro" id="IPR024711">
    <property type="entry name" value="Catalase_clade1/3"/>
</dbReference>
<keyword evidence="3 10" id="KW-0349">Heme</keyword>
<keyword evidence="4 10" id="KW-0479">Metal-binding</keyword>
<evidence type="ECO:0000256" key="11">
    <source>
        <dbReference type="RuleBase" id="RU000498"/>
    </source>
</evidence>
<dbReference type="PIRSF" id="PIRSF038928">
    <property type="entry name" value="Catalase_clade1-3"/>
    <property type="match status" value="1"/>
</dbReference>
<dbReference type="AlphaFoldDB" id="J6F5G8"/>
<dbReference type="Pfam" id="PF06628">
    <property type="entry name" value="Catalase-rel"/>
    <property type="match status" value="1"/>
</dbReference>
<keyword evidence="7 11" id="KW-0376">Hydrogen peroxide</keyword>
<evidence type="ECO:0000256" key="3">
    <source>
        <dbReference type="ARBA" id="ARBA00022617"/>
    </source>
</evidence>
<dbReference type="PRINTS" id="PR00067">
    <property type="entry name" value="CATALASE"/>
</dbReference>
<dbReference type="GO" id="GO:0005777">
    <property type="term" value="C:peroxisome"/>
    <property type="evidence" value="ECO:0007669"/>
    <property type="project" value="TreeGrafter"/>
</dbReference>
<evidence type="ECO:0000313" key="15">
    <source>
        <dbReference type="EMBL" id="EJT52284.1"/>
    </source>
</evidence>
<dbReference type="PROSITE" id="PS51402">
    <property type="entry name" value="CATALASE_3"/>
    <property type="match status" value="1"/>
</dbReference>
<reference evidence="15 16" key="1">
    <citation type="journal article" date="2012" name="Eukaryot. Cell">
        <title>Draft genome sequence of CBS 2479, the standard type strain of Trichosporon asahii.</title>
        <authorList>
            <person name="Yang R.Y."/>
            <person name="Li H.T."/>
            <person name="Zhu H."/>
            <person name="Zhou G.P."/>
            <person name="Wang M."/>
            <person name="Wang L."/>
        </authorList>
    </citation>
    <scope>NUCLEOTIDE SEQUENCE [LARGE SCALE GENOMIC DNA]</scope>
    <source>
        <strain evidence="16">ATCC 90039 / CBS 2479 / JCM 2466 / KCTC 7840 / NCYC 2677 / UAMH 7654</strain>
    </source>
</reference>
<evidence type="ECO:0000256" key="5">
    <source>
        <dbReference type="ARBA" id="ARBA00023002"/>
    </source>
</evidence>
<dbReference type="GO" id="GO:0004096">
    <property type="term" value="F:catalase activity"/>
    <property type="evidence" value="ECO:0007669"/>
    <property type="project" value="UniProtKB-EC"/>
</dbReference>
<dbReference type="GO" id="GO:0046872">
    <property type="term" value="F:metal ion binding"/>
    <property type="evidence" value="ECO:0007669"/>
    <property type="project" value="UniProtKB-KW"/>
</dbReference>
<dbReference type="PROSITE" id="PS00437">
    <property type="entry name" value="CATALASE_1"/>
    <property type="match status" value="1"/>
</dbReference>
<comment type="function">
    <text evidence="8 12">Catalyzes the degradation of hydrogen peroxide (H(2)O(2)) generated by peroxisomal oxidases to water and oxygen, thereby protecting cells from the toxic effects of hydrogen peroxide.</text>
</comment>
<dbReference type="VEuPathDB" id="FungiDB:A1Q1_05494"/>
<evidence type="ECO:0000256" key="7">
    <source>
        <dbReference type="ARBA" id="ARBA00023324"/>
    </source>
</evidence>
<dbReference type="EMBL" id="ALBS01000030">
    <property type="protein sequence ID" value="EJT52284.1"/>
    <property type="molecule type" value="Genomic_DNA"/>
</dbReference>
<dbReference type="Proteomes" id="UP000002748">
    <property type="component" value="Unassembled WGS sequence"/>
</dbReference>
<dbReference type="PROSITE" id="PS00438">
    <property type="entry name" value="CATALASE_2"/>
    <property type="match status" value="1"/>
</dbReference>
<comment type="catalytic activity">
    <reaction evidence="11">
        <text>2 H2O2 = O2 + 2 H2O</text>
        <dbReference type="Rhea" id="RHEA:20309"/>
        <dbReference type="ChEBI" id="CHEBI:15377"/>
        <dbReference type="ChEBI" id="CHEBI:15379"/>
        <dbReference type="ChEBI" id="CHEBI:16240"/>
        <dbReference type="EC" id="1.11.1.6"/>
    </reaction>
</comment>
<dbReference type="InterPro" id="IPR018028">
    <property type="entry name" value="Catalase"/>
</dbReference>
<keyword evidence="2 11" id="KW-0575">Peroxidase</keyword>
<dbReference type="InterPro" id="IPR010582">
    <property type="entry name" value="Catalase_immune_responsive"/>
</dbReference>
<feature type="domain" description="Catalase core" evidence="14">
    <location>
        <begin position="22"/>
        <end position="410"/>
    </location>
</feature>
<dbReference type="RefSeq" id="XP_014183607.1">
    <property type="nucleotide sequence ID" value="XM_014328132.1"/>
</dbReference>
<evidence type="ECO:0000256" key="1">
    <source>
        <dbReference type="ARBA" id="ARBA00005329"/>
    </source>
</evidence>
<evidence type="ECO:0000256" key="13">
    <source>
        <dbReference type="SAM" id="MobiDB-lite"/>
    </source>
</evidence>
<dbReference type="Gene3D" id="2.40.180.10">
    <property type="entry name" value="Catalase core domain"/>
    <property type="match status" value="1"/>
</dbReference>
<evidence type="ECO:0000256" key="6">
    <source>
        <dbReference type="ARBA" id="ARBA00023004"/>
    </source>
</evidence>